<dbReference type="EMBL" id="LR796440">
    <property type="protein sequence ID" value="CAB4144592.1"/>
    <property type="molecule type" value="Genomic_DNA"/>
</dbReference>
<proteinExistence type="predicted"/>
<accession>A0A6J5MEA0</accession>
<keyword evidence="1" id="KW-0472">Membrane</keyword>
<gene>
    <name evidence="2" type="ORF">UFOVP454_44</name>
</gene>
<keyword evidence="1" id="KW-0812">Transmembrane</keyword>
<organism evidence="2">
    <name type="scientific">uncultured Caudovirales phage</name>
    <dbReference type="NCBI Taxonomy" id="2100421"/>
    <lineage>
        <taxon>Viruses</taxon>
        <taxon>Duplodnaviria</taxon>
        <taxon>Heunggongvirae</taxon>
        <taxon>Uroviricota</taxon>
        <taxon>Caudoviricetes</taxon>
        <taxon>Peduoviridae</taxon>
        <taxon>Maltschvirus</taxon>
        <taxon>Maltschvirus maltsch</taxon>
    </lineage>
</organism>
<feature type="transmembrane region" description="Helical" evidence="1">
    <location>
        <begin position="6"/>
        <end position="26"/>
    </location>
</feature>
<protein>
    <submittedName>
        <fullName evidence="2">Uncharacterized protein</fullName>
    </submittedName>
</protein>
<evidence type="ECO:0000256" key="1">
    <source>
        <dbReference type="SAM" id="Phobius"/>
    </source>
</evidence>
<sequence>MVEEFIGYVLHIIITLPLLVLIVFMFKRFYDEAEDK</sequence>
<evidence type="ECO:0000313" key="2">
    <source>
        <dbReference type="EMBL" id="CAB4144592.1"/>
    </source>
</evidence>
<reference evidence="2" key="1">
    <citation type="submission" date="2020-04" db="EMBL/GenBank/DDBJ databases">
        <authorList>
            <person name="Chiriac C."/>
            <person name="Salcher M."/>
            <person name="Ghai R."/>
            <person name="Kavagutti S V."/>
        </authorList>
    </citation>
    <scope>NUCLEOTIDE SEQUENCE</scope>
</reference>
<name>A0A6J5MEA0_9CAUD</name>
<keyword evidence="1" id="KW-1133">Transmembrane helix</keyword>